<feature type="compositionally biased region" description="Low complexity" evidence="2">
    <location>
        <begin position="64"/>
        <end position="73"/>
    </location>
</feature>
<protein>
    <submittedName>
        <fullName evidence="3">Uncharacterized protein</fullName>
    </submittedName>
</protein>
<keyword evidence="1" id="KW-0175">Coiled coil</keyword>
<feature type="coiled-coil region" evidence="1">
    <location>
        <begin position="4"/>
        <end position="38"/>
    </location>
</feature>
<dbReference type="EMBL" id="FN648608">
    <property type="protein sequence ID" value="CBN74741.1"/>
    <property type="molecule type" value="Genomic_DNA"/>
</dbReference>
<dbReference type="EMBL" id="FN649740">
    <property type="protein sequence ID" value="CBN74741.1"/>
    <property type="molecule type" value="Genomic_DNA"/>
</dbReference>
<organism evidence="3 4">
    <name type="scientific">Ectocarpus siliculosus</name>
    <name type="common">Brown alga</name>
    <name type="synonym">Conferva siliculosa</name>
    <dbReference type="NCBI Taxonomy" id="2880"/>
    <lineage>
        <taxon>Eukaryota</taxon>
        <taxon>Sar</taxon>
        <taxon>Stramenopiles</taxon>
        <taxon>Ochrophyta</taxon>
        <taxon>PX clade</taxon>
        <taxon>Phaeophyceae</taxon>
        <taxon>Ectocarpales</taxon>
        <taxon>Ectocarpaceae</taxon>
        <taxon>Ectocarpus</taxon>
    </lineage>
</organism>
<gene>
    <name evidence="3" type="ORF">Esi_0041_0065</name>
</gene>
<keyword evidence="4" id="KW-1185">Reference proteome</keyword>
<dbReference type="Proteomes" id="UP000002630">
    <property type="component" value="Linkage Group LG15"/>
</dbReference>
<evidence type="ECO:0000313" key="4">
    <source>
        <dbReference type="Proteomes" id="UP000002630"/>
    </source>
</evidence>
<accession>D8LMU0</accession>
<evidence type="ECO:0000313" key="3">
    <source>
        <dbReference type="EMBL" id="CBN74741.1"/>
    </source>
</evidence>
<name>D8LMU0_ECTSI</name>
<reference evidence="3 4" key="1">
    <citation type="journal article" date="2010" name="Nature">
        <title>The Ectocarpus genome and the independent evolution of multicellularity in brown algae.</title>
        <authorList>
            <person name="Cock J.M."/>
            <person name="Sterck L."/>
            <person name="Rouze P."/>
            <person name="Scornet D."/>
            <person name="Allen A.E."/>
            <person name="Amoutzias G."/>
            <person name="Anthouard V."/>
            <person name="Artiguenave F."/>
            <person name="Aury J.M."/>
            <person name="Badger J.H."/>
            <person name="Beszteri B."/>
            <person name="Billiau K."/>
            <person name="Bonnet E."/>
            <person name="Bothwell J.H."/>
            <person name="Bowler C."/>
            <person name="Boyen C."/>
            <person name="Brownlee C."/>
            <person name="Carrano C.J."/>
            <person name="Charrier B."/>
            <person name="Cho G.Y."/>
            <person name="Coelho S.M."/>
            <person name="Collen J."/>
            <person name="Corre E."/>
            <person name="Da Silva C."/>
            <person name="Delage L."/>
            <person name="Delaroque N."/>
            <person name="Dittami S.M."/>
            <person name="Doulbeau S."/>
            <person name="Elias M."/>
            <person name="Farnham G."/>
            <person name="Gachon C.M."/>
            <person name="Gschloessl B."/>
            <person name="Heesch S."/>
            <person name="Jabbari K."/>
            <person name="Jubin C."/>
            <person name="Kawai H."/>
            <person name="Kimura K."/>
            <person name="Kloareg B."/>
            <person name="Kupper F.C."/>
            <person name="Lang D."/>
            <person name="Le Bail A."/>
            <person name="Leblanc C."/>
            <person name="Lerouge P."/>
            <person name="Lohr M."/>
            <person name="Lopez P.J."/>
            <person name="Martens C."/>
            <person name="Maumus F."/>
            <person name="Michel G."/>
            <person name="Miranda-Saavedra D."/>
            <person name="Morales J."/>
            <person name="Moreau H."/>
            <person name="Motomura T."/>
            <person name="Nagasato C."/>
            <person name="Napoli C.A."/>
            <person name="Nelson D.R."/>
            <person name="Nyvall-Collen P."/>
            <person name="Peters A.F."/>
            <person name="Pommier C."/>
            <person name="Potin P."/>
            <person name="Poulain J."/>
            <person name="Quesneville H."/>
            <person name="Read B."/>
            <person name="Rensing S.A."/>
            <person name="Ritter A."/>
            <person name="Rousvoal S."/>
            <person name="Samanta M."/>
            <person name="Samson G."/>
            <person name="Schroeder D.C."/>
            <person name="Segurens B."/>
            <person name="Strittmatter M."/>
            <person name="Tonon T."/>
            <person name="Tregear J.W."/>
            <person name="Valentin K."/>
            <person name="von Dassow P."/>
            <person name="Yamagishi T."/>
            <person name="Van de Peer Y."/>
            <person name="Wincker P."/>
        </authorList>
    </citation>
    <scope>NUCLEOTIDE SEQUENCE [LARGE SCALE GENOMIC DNA]</scope>
    <source>
        <strain evidence="4">Ec32 / CCAP1310/4</strain>
    </source>
</reference>
<proteinExistence type="predicted"/>
<feature type="region of interest" description="Disordered" evidence="2">
    <location>
        <begin position="60"/>
        <end position="113"/>
    </location>
</feature>
<feature type="compositionally biased region" description="Low complexity" evidence="2">
    <location>
        <begin position="80"/>
        <end position="113"/>
    </location>
</feature>
<sequence>MRQSDKANSLAVQVEREKEELNQQLISAKLQVAQLYMEVDGLKLQHRQATAVAAREAHALGMDSASGSPATPKSAPPSPASLHSNSSPRSAPSPASASGASPHSPNSPHTMEL</sequence>
<dbReference type="InParanoid" id="D8LMU0"/>
<evidence type="ECO:0000256" key="1">
    <source>
        <dbReference type="SAM" id="Coils"/>
    </source>
</evidence>
<dbReference type="AlphaFoldDB" id="D8LMU0"/>
<evidence type="ECO:0000256" key="2">
    <source>
        <dbReference type="SAM" id="MobiDB-lite"/>
    </source>
</evidence>